<dbReference type="PANTHER" id="PTHR13271:SF121">
    <property type="entry name" value="SET DOMAIN-CONTAINING PROTEIN"/>
    <property type="match status" value="1"/>
</dbReference>
<feature type="region of interest" description="Disordered" evidence="1">
    <location>
        <begin position="313"/>
        <end position="335"/>
    </location>
</feature>
<sequence length="741" mass="81905">MLSNQHRSIVATWSLPIVVLLLLLVVALVPHPASSSQITNGSDDVVEAFNRWYLSDEHHHRAVRVRAKRLSDVTGDNGIGLVAATELGQGDVYLDVNTSLVMSARAWLADGGRSLALSRHHQVTSQTKNLFLRHALQLATLRWILASHTDIKTDVQELMMGSAEGLKDWSKRNETAGRVLLALNTDERDIVLAMYLMFEYFVMGVKDSFFGPYLAILPEPTAITKQSAKKGKMYDGATATDDLVNHPTRGGLTSVLFDTSDPEKVAALEGTAVYLKISEYRTKMIMLHQHHVNKTIMSSTVLRDSIRLAVGSAEDKANRTRRDHGGDGATEETAAPLPSVSTIEFPNSLLAVSSFKWALGVLWSRQVWWDGEAHLAPMHDLANCREQRGVVAADGRSDGLVVAHRTSRSALIPRALVPPDCGDDDDECEQKDADPAMADVFVATRATDTFLEGDEVFENYGETNSFYLLFHGFVLNDNSKDCAMLTLPEALSTSQNQQRSRTSPTNRAATSEFERYLSAPVRRQLKELGGFLRDPLCPSSTTTNRTMHLTSLEVILTTIRAGYLVSNSARGAYPFLNANGMMKLRQLSRFDLSSPSAMTTAVSTVDDKQRCMALTSRHSTPAIRPDYAQDLCSLVASREVRLGSIAVAKKLVDDQLHAIRPQYEVMWSSSMTSPQPTEFLSEKLQLEDSDRQRGMFVGTSWRAISRFVSQQYSMLTDAKKTLAEYETLCSASQGSGFEQDL</sequence>
<dbReference type="Proteomes" id="UP000051952">
    <property type="component" value="Unassembled WGS sequence"/>
</dbReference>
<dbReference type="InterPro" id="IPR046341">
    <property type="entry name" value="SET_dom_sf"/>
</dbReference>
<feature type="signal peptide" evidence="2">
    <location>
        <begin position="1"/>
        <end position="35"/>
    </location>
</feature>
<feature type="region of interest" description="Disordered" evidence="1">
    <location>
        <begin position="491"/>
        <end position="510"/>
    </location>
</feature>
<dbReference type="EMBL" id="CYKH01000412">
    <property type="protein sequence ID" value="CUF80648.1"/>
    <property type="molecule type" value="Genomic_DNA"/>
</dbReference>
<gene>
    <name evidence="3" type="ORF">BSAL_65900</name>
</gene>
<proteinExistence type="predicted"/>
<name>A0A0S4IP64_BODSA</name>
<evidence type="ECO:0000313" key="3">
    <source>
        <dbReference type="EMBL" id="CUF80648.1"/>
    </source>
</evidence>
<dbReference type="InterPro" id="IPR050600">
    <property type="entry name" value="SETD3_SETD6_MTase"/>
</dbReference>
<evidence type="ECO:0000256" key="2">
    <source>
        <dbReference type="SAM" id="SignalP"/>
    </source>
</evidence>
<evidence type="ECO:0000313" key="4">
    <source>
        <dbReference type="Proteomes" id="UP000051952"/>
    </source>
</evidence>
<keyword evidence="4" id="KW-1185">Reference proteome</keyword>
<dbReference type="GO" id="GO:0016279">
    <property type="term" value="F:protein-lysine N-methyltransferase activity"/>
    <property type="evidence" value="ECO:0007669"/>
    <property type="project" value="TreeGrafter"/>
</dbReference>
<feature type="chain" id="PRO_5006621377" evidence="2">
    <location>
        <begin position="36"/>
        <end position="741"/>
    </location>
</feature>
<feature type="compositionally biased region" description="Low complexity" evidence="1">
    <location>
        <begin position="492"/>
        <end position="503"/>
    </location>
</feature>
<evidence type="ECO:0000256" key="1">
    <source>
        <dbReference type="SAM" id="MobiDB-lite"/>
    </source>
</evidence>
<reference evidence="4" key="1">
    <citation type="submission" date="2015-09" db="EMBL/GenBank/DDBJ databases">
        <authorList>
            <consortium name="Pathogen Informatics"/>
        </authorList>
    </citation>
    <scope>NUCLEOTIDE SEQUENCE [LARGE SCALE GENOMIC DNA]</scope>
    <source>
        <strain evidence="4">Lake Konstanz</strain>
    </source>
</reference>
<dbReference type="VEuPathDB" id="TriTrypDB:BSAL_65900"/>
<accession>A0A0S4IP64</accession>
<organism evidence="3 4">
    <name type="scientific">Bodo saltans</name>
    <name type="common">Flagellated protozoan</name>
    <dbReference type="NCBI Taxonomy" id="75058"/>
    <lineage>
        <taxon>Eukaryota</taxon>
        <taxon>Discoba</taxon>
        <taxon>Euglenozoa</taxon>
        <taxon>Kinetoplastea</taxon>
        <taxon>Metakinetoplastina</taxon>
        <taxon>Eubodonida</taxon>
        <taxon>Bodonidae</taxon>
        <taxon>Bodo</taxon>
    </lineage>
</organism>
<keyword evidence="2" id="KW-0732">Signal</keyword>
<dbReference type="AlphaFoldDB" id="A0A0S4IP64"/>
<protein>
    <submittedName>
        <fullName evidence="3">Membrane-associated protein, putative</fullName>
    </submittedName>
</protein>
<dbReference type="OrthoDB" id="441812at2759"/>
<dbReference type="PANTHER" id="PTHR13271">
    <property type="entry name" value="UNCHARACTERIZED PUTATIVE METHYLTRANSFERASE"/>
    <property type="match status" value="1"/>
</dbReference>
<dbReference type="SUPFAM" id="SSF82199">
    <property type="entry name" value="SET domain"/>
    <property type="match status" value="1"/>
</dbReference>
<feature type="compositionally biased region" description="Basic and acidic residues" evidence="1">
    <location>
        <begin position="313"/>
        <end position="326"/>
    </location>
</feature>
<dbReference type="Gene3D" id="3.90.1410.10">
    <property type="entry name" value="set domain protein methyltransferase, domain 1"/>
    <property type="match status" value="1"/>
</dbReference>